<reference evidence="1" key="1">
    <citation type="journal article" date="2019" name="MBio">
        <title>Virus Genomes from Deep Sea Sediments Expand the Ocean Megavirome and Support Independent Origins of Viral Gigantism.</title>
        <authorList>
            <person name="Backstrom D."/>
            <person name="Yutin N."/>
            <person name="Jorgensen S.L."/>
            <person name="Dharamshi J."/>
            <person name="Homa F."/>
            <person name="Zaremba-Niedwiedzka K."/>
            <person name="Spang A."/>
            <person name="Wolf Y.I."/>
            <person name="Koonin E.V."/>
            <person name="Ettema T.J."/>
        </authorList>
    </citation>
    <scope>NUCLEOTIDE SEQUENCE</scope>
</reference>
<dbReference type="Gene3D" id="3.40.50.300">
    <property type="entry name" value="P-loop containing nucleotide triphosphate hydrolases"/>
    <property type="match status" value="1"/>
</dbReference>
<dbReference type="CDD" id="cd00882">
    <property type="entry name" value="Ras_like_GTPase"/>
    <property type="match status" value="1"/>
</dbReference>
<dbReference type="EMBL" id="MK500567">
    <property type="protein sequence ID" value="QBK92052.1"/>
    <property type="molecule type" value="Genomic_DNA"/>
</dbReference>
<organism evidence="1">
    <name type="scientific">Pithovirus LCPAC304</name>
    <dbReference type="NCBI Taxonomy" id="2506594"/>
    <lineage>
        <taxon>Viruses</taxon>
        <taxon>Pithoviruses</taxon>
    </lineage>
</organism>
<protein>
    <submittedName>
        <fullName evidence="1">Ras family GTPase</fullName>
    </submittedName>
</protein>
<dbReference type="SUPFAM" id="SSF52540">
    <property type="entry name" value="P-loop containing nucleoside triphosphate hydrolases"/>
    <property type="match status" value="1"/>
</dbReference>
<proteinExistence type="predicted"/>
<accession>A0A481Z9M0</accession>
<name>A0A481Z9M0_9VIRU</name>
<dbReference type="InterPro" id="IPR027417">
    <property type="entry name" value="P-loop_NTPase"/>
</dbReference>
<dbReference type="PRINTS" id="PR00449">
    <property type="entry name" value="RASTRNSFRMNG"/>
</dbReference>
<gene>
    <name evidence="1" type="ORF">LCPAC304_03990</name>
</gene>
<evidence type="ECO:0000313" key="1">
    <source>
        <dbReference type="EMBL" id="QBK92052.1"/>
    </source>
</evidence>
<sequence>MERKVLLVGSGSNGKTIFVQRLRRIYEGCVGVRSEEAVVVIVPTEHGTYETWQWFYLPDDVEQFDTVVFMFDYGGSDSLRDAVREVKEYKRITNRDFFLVGNKCDLEEPEITADDIGKTQMAFNVRIDHISAQKWTDAQIKEFWEYLVQ</sequence>